<proteinExistence type="predicted"/>
<evidence type="ECO:0000313" key="2">
    <source>
        <dbReference type="Proteomes" id="UP001595990"/>
    </source>
</evidence>
<dbReference type="Proteomes" id="UP001595990">
    <property type="component" value="Unassembled WGS sequence"/>
</dbReference>
<evidence type="ECO:0000313" key="1">
    <source>
        <dbReference type="EMBL" id="MFC4512234.1"/>
    </source>
</evidence>
<dbReference type="RefSeq" id="WP_417922312.1">
    <property type="nucleotide sequence ID" value="NZ_JBHSFS010000002.1"/>
</dbReference>
<accession>A0ABV9BDK4</accession>
<sequence>MTTALPQAMGNLLPADSPPAWRTAIHRAAQLLAPTWPTGPTERAPVSDLAALGLILYALHLTHDQDPATVPMRALHDTLDGRLDINEEPYDIKELIVGALREAGHQSCVADDVMCRVTSRLLRREEPPADVPFGLGGGVPGPSDLRFAAASLKKTLGTLDEETAAVLPLAPEPAGPVSITVTGQVCVVTENSKVPVPCPECRQREGAQLAVDGDRVTYTCTTGHASISRSLGTEHVRRAIDRAHAAGRVDGPLHVMHVDLPADADPAKLCLWLRS</sequence>
<gene>
    <name evidence="1" type="ORF">ACFPEN_04715</name>
</gene>
<reference evidence="2" key="1">
    <citation type="journal article" date="2019" name="Int. J. Syst. Evol. Microbiol.">
        <title>The Global Catalogue of Microorganisms (GCM) 10K type strain sequencing project: providing services to taxonomists for standard genome sequencing and annotation.</title>
        <authorList>
            <consortium name="The Broad Institute Genomics Platform"/>
            <consortium name="The Broad Institute Genome Sequencing Center for Infectious Disease"/>
            <person name="Wu L."/>
            <person name="Ma J."/>
        </authorList>
    </citation>
    <scope>NUCLEOTIDE SEQUENCE [LARGE SCALE GENOMIC DNA]</scope>
    <source>
        <strain evidence="2">CECT 8064</strain>
    </source>
</reference>
<comment type="caution">
    <text evidence="1">The sequence shown here is derived from an EMBL/GenBank/DDBJ whole genome shotgun (WGS) entry which is preliminary data.</text>
</comment>
<dbReference type="EMBL" id="JBHSFS010000002">
    <property type="protein sequence ID" value="MFC4512234.1"/>
    <property type="molecule type" value="Genomic_DNA"/>
</dbReference>
<keyword evidence="2" id="KW-1185">Reference proteome</keyword>
<name>A0ABV9BDK4_9ACTN</name>
<protein>
    <submittedName>
        <fullName evidence="1">Uncharacterized protein</fullName>
    </submittedName>
</protein>
<organism evidence="1 2">
    <name type="scientific">Streptomyces ehimensis</name>
    <dbReference type="NCBI Taxonomy" id="68195"/>
    <lineage>
        <taxon>Bacteria</taxon>
        <taxon>Bacillati</taxon>
        <taxon>Actinomycetota</taxon>
        <taxon>Actinomycetes</taxon>
        <taxon>Kitasatosporales</taxon>
        <taxon>Streptomycetaceae</taxon>
        <taxon>Streptomyces</taxon>
    </lineage>
</organism>